<gene>
    <name evidence="2" type="ORF">XAT740_LOCUS64098</name>
</gene>
<dbReference type="Proteomes" id="UP000663828">
    <property type="component" value="Unassembled WGS sequence"/>
</dbReference>
<dbReference type="PANTHER" id="PTHR46580:SF2">
    <property type="entry name" value="MAM DOMAIN-CONTAINING PROTEIN"/>
    <property type="match status" value="1"/>
</dbReference>
<accession>A0A816HPZ4</accession>
<dbReference type="Pfam" id="PF01839">
    <property type="entry name" value="FG-GAP"/>
    <property type="match status" value="1"/>
</dbReference>
<dbReference type="AlphaFoldDB" id="A0A816HPZ4"/>
<protein>
    <recommendedName>
        <fullName evidence="4">VCBS repeat-containing protein</fullName>
    </recommendedName>
</protein>
<dbReference type="InterPro" id="IPR013517">
    <property type="entry name" value="FG-GAP"/>
</dbReference>
<comment type="caution">
    <text evidence="2">The sequence shown here is derived from an EMBL/GenBank/DDBJ whole genome shotgun (WGS) entry which is preliminary data.</text>
</comment>
<organism evidence="2 3">
    <name type="scientific">Adineta ricciae</name>
    <name type="common">Rotifer</name>
    <dbReference type="NCBI Taxonomy" id="249248"/>
    <lineage>
        <taxon>Eukaryota</taxon>
        <taxon>Metazoa</taxon>
        <taxon>Spiralia</taxon>
        <taxon>Gnathifera</taxon>
        <taxon>Rotifera</taxon>
        <taxon>Eurotatoria</taxon>
        <taxon>Bdelloidea</taxon>
        <taxon>Adinetida</taxon>
        <taxon>Adinetidae</taxon>
        <taxon>Adineta</taxon>
    </lineage>
</organism>
<dbReference type="Pfam" id="PF13517">
    <property type="entry name" value="FG-GAP_3"/>
    <property type="match status" value="1"/>
</dbReference>
<dbReference type="InterPro" id="IPR028994">
    <property type="entry name" value="Integrin_alpha_N"/>
</dbReference>
<proteinExistence type="predicted"/>
<feature type="non-terminal residue" evidence="2">
    <location>
        <position position="117"/>
    </location>
</feature>
<name>A0A816HPZ4_ADIRI</name>
<dbReference type="EMBL" id="CAJNOR010021328">
    <property type="protein sequence ID" value="CAF1691237.1"/>
    <property type="molecule type" value="Genomic_DNA"/>
</dbReference>
<keyword evidence="3" id="KW-1185">Reference proteome</keyword>
<evidence type="ECO:0008006" key="4">
    <source>
        <dbReference type="Google" id="ProtNLM"/>
    </source>
</evidence>
<reference evidence="2" key="1">
    <citation type="submission" date="2021-02" db="EMBL/GenBank/DDBJ databases">
        <authorList>
            <person name="Nowell W R."/>
        </authorList>
    </citation>
    <scope>NUCLEOTIDE SEQUENCE</scope>
</reference>
<sequence length="117" mass="12864">DFNNDTFVDIIVINHGTNSISIFYGDRKGNFVNLFTYSTGYDSFPYALTTGDLNNDNRLDIVIANFGTNDIHLVFFNSSNTIQQSLIISTGVDSQPSSVVVADFNSDGFVDIAVSNY</sequence>
<dbReference type="PANTHER" id="PTHR46580">
    <property type="entry name" value="SENSOR KINASE-RELATED"/>
    <property type="match status" value="1"/>
</dbReference>
<dbReference type="Gene3D" id="2.130.10.130">
    <property type="entry name" value="Integrin alpha, N-terminal"/>
    <property type="match status" value="1"/>
</dbReference>
<feature type="non-terminal residue" evidence="2">
    <location>
        <position position="1"/>
    </location>
</feature>
<keyword evidence="1" id="KW-0732">Signal</keyword>
<dbReference type="SUPFAM" id="SSF69318">
    <property type="entry name" value="Integrin alpha N-terminal domain"/>
    <property type="match status" value="1"/>
</dbReference>
<evidence type="ECO:0000256" key="1">
    <source>
        <dbReference type="ARBA" id="ARBA00022729"/>
    </source>
</evidence>
<evidence type="ECO:0000313" key="3">
    <source>
        <dbReference type="Proteomes" id="UP000663828"/>
    </source>
</evidence>
<evidence type="ECO:0000313" key="2">
    <source>
        <dbReference type="EMBL" id="CAF1691237.1"/>
    </source>
</evidence>